<keyword evidence="7" id="KW-0812">Transmembrane</keyword>
<dbReference type="InParanoid" id="A0A0C3GH09"/>
<evidence type="ECO:0000313" key="9">
    <source>
        <dbReference type="EMBL" id="KIM95425.1"/>
    </source>
</evidence>
<sequence>MSLASLLSASPQAHSVVSRENETEPAPASAPWRRRGSRACDKCSFSRTRCNGGCPCHQYLRTDSSAEASQPRHGAIYFGSPTSERLSETNGELPTVATTSITTPSSSDPPTAIASSTAHRSNFEPCKYPVLIPLLPILANIIPVSVACDLLRLYFDRPGSSMLKCASPYVLTHVLRRRALLHPSHPRVTSPALILAMLHATAHTADLDCFHVPGSRAAACDKLYVAAIEQLNDCERWHRLPSGRWVVPDGLSKHNNAEASTGSTERDKYEVNDQCSSSDDLLAMILVTIVISGGTFKADCLRWWGKALRLARVLQLAGLDKESRVESKSQTFFEFEAAEERRRIFWLLFCLDRHLALSYNAPLAILDSDVSVYLPLPETTWNDPDLPNLPIPNGRVYGPRTTISGTGFFEFFLPLMTILGDIVLLHHRRLHPRLSALSDAAETAAVESLLRECEQSLAELRNNAASGDAHSGKKTTPHTSSQLVAAYSTHILHVLSVLLYGKWDPITMLTATPASFINSPSMGEDSDDWITPDRFMKCTSHAVAASQAVDAIITLDPELVFMPYLFGIYLLQGSFILLLFADRMPQLGGPNPEVEMACETIIRAHEICVVTLTTEFQRSFRRVLRSTLYSVRNAAPCDPEEAQARRNALAMYRWTRGGRGLAL</sequence>
<dbReference type="EMBL" id="KN832887">
    <property type="protein sequence ID" value="KIM95425.1"/>
    <property type="molecule type" value="Genomic_DNA"/>
</dbReference>
<dbReference type="Proteomes" id="UP000054321">
    <property type="component" value="Unassembled WGS sequence"/>
</dbReference>
<feature type="domain" description="Xylanolytic transcriptional activator regulatory" evidence="8">
    <location>
        <begin position="300"/>
        <end position="381"/>
    </location>
</feature>
<keyword evidence="1" id="KW-0862">Zinc</keyword>
<keyword evidence="4" id="KW-0804">Transcription</keyword>
<dbReference type="InterPro" id="IPR051439">
    <property type="entry name" value="XlnR/Xlr1"/>
</dbReference>
<keyword evidence="7" id="KW-1133">Transmembrane helix</keyword>
<dbReference type="PANTHER" id="PTHR47663:SF1">
    <property type="entry name" value="XYLANOLYTIC TRANSCRIPTIONAL ACTIVATOR XLNR-RELATED"/>
    <property type="match status" value="1"/>
</dbReference>
<evidence type="ECO:0000313" key="10">
    <source>
        <dbReference type="Proteomes" id="UP000054321"/>
    </source>
</evidence>
<dbReference type="PANTHER" id="PTHR47663">
    <property type="entry name" value="XYLANOLYTIC TRANSCRIPTIONAL ACTIVATOR XLNR-RELATED"/>
    <property type="match status" value="1"/>
</dbReference>
<dbReference type="HOGENOM" id="CLU_006123_1_0_1"/>
<evidence type="ECO:0000256" key="1">
    <source>
        <dbReference type="ARBA" id="ARBA00022833"/>
    </source>
</evidence>
<keyword evidence="3" id="KW-0238">DNA-binding</keyword>
<organism evidence="9 10">
    <name type="scientific">Oidiodendron maius (strain Zn)</name>
    <dbReference type="NCBI Taxonomy" id="913774"/>
    <lineage>
        <taxon>Eukaryota</taxon>
        <taxon>Fungi</taxon>
        <taxon>Dikarya</taxon>
        <taxon>Ascomycota</taxon>
        <taxon>Pezizomycotina</taxon>
        <taxon>Leotiomycetes</taxon>
        <taxon>Leotiomycetes incertae sedis</taxon>
        <taxon>Myxotrichaceae</taxon>
        <taxon>Oidiodendron</taxon>
    </lineage>
</organism>
<keyword evidence="2" id="KW-0805">Transcription regulation</keyword>
<dbReference type="STRING" id="913774.A0A0C3GH09"/>
<protein>
    <recommendedName>
        <fullName evidence="8">Xylanolytic transcriptional activator regulatory domain-containing protein</fullName>
    </recommendedName>
</protein>
<evidence type="ECO:0000256" key="5">
    <source>
        <dbReference type="ARBA" id="ARBA00023242"/>
    </source>
</evidence>
<accession>A0A0C3GH09</accession>
<dbReference type="InterPro" id="IPR007219">
    <property type="entry name" value="XnlR_reg_dom"/>
</dbReference>
<evidence type="ECO:0000256" key="4">
    <source>
        <dbReference type="ARBA" id="ARBA00023163"/>
    </source>
</evidence>
<dbReference type="CDD" id="cd12148">
    <property type="entry name" value="fungal_TF_MHR"/>
    <property type="match status" value="1"/>
</dbReference>
<feature type="region of interest" description="Disordered" evidence="6">
    <location>
        <begin position="97"/>
        <end position="116"/>
    </location>
</feature>
<evidence type="ECO:0000256" key="6">
    <source>
        <dbReference type="SAM" id="MobiDB-lite"/>
    </source>
</evidence>
<dbReference type="AlphaFoldDB" id="A0A0C3GH09"/>
<dbReference type="GO" id="GO:0006351">
    <property type="term" value="P:DNA-templated transcription"/>
    <property type="evidence" value="ECO:0007669"/>
    <property type="project" value="InterPro"/>
</dbReference>
<feature type="transmembrane region" description="Helical" evidence="7">
    <location>
        <begin position="561"/>
        <end position="581"/>
    </location>
</feature>
<name>A0A0C3GH09_OIDMZ</name>
<dbReference type="GO" id="GO:0008270">
    <property type="term" value="F:zinc ion binding"/>
    <property type="evidence" value="ECO:0007669"/>
    <property type="project" value="InterPro"/>
</dbReference>
<feature type="compositionally biased region" description="Low complexity" evidence="6">
    <location>
        <begin position="1"/>
        <end position="10"/>
    </location>
</feature>
<gene>
    <name evidence="9" type="ORF">OIDMADRAFT_45276</name>
</gene>
<dbReference type="OrthoDB" id="5365785at2759"/>
<keyword evidence="10" id="KW-1185">Reference proteome</keyword>
<dbReference type="SMART" id="SM00906">
    <property type="entry name" value="Fungal_trans"/>
    <property type="match status" value="1"/>
</dbReference>
<dbReference type="Pfam" id="PF04082">
    <property type="entry name" value="Fungal_trans"/>
    <property type="match status" value="1"/>
</dbReference>
<dbReference type="GO" id="GO:0003677">
    <property type="term" value="F:DNA binding"/>
    <property type="evidence" value="ECO:0007669"/>
    <property type="project" value="UniProtKB-KW"/>
</dbReference>
<proteinExistence type="predicted"/>
<reference evidence="10" key="2">
    <citation type="submission" date="2015-01" db="EMBL/GenBank/DDBJ databases">
        <title>Evolutionary Origins and Diversification of the Mycorrhizal Mutualists.</title>
        <authorList>
            <consortium name="DOE Joint Genome Institute"/>
            <consortium name="Mycorrhizal Genomics Consortium"/>
            <person name="Kohler A."/>
            <person name="Kuo A."/>
            <person name="Nagy L.G."/>
            <person name="Floudas D."/>
            <person name="Copeland A."/>
            <person name="Barry K.W."/>
            <person name="Cichocki N."/>
            <person name="Veneault-Fourrey C."/>
            <person name="LaButti K."/>
            <person name="Lindquist E.A."/>
            <person name="Lipzen A."/>
            <person name="Lundell T."/>
            <person name="Morin E."/>
            <person name="Murat C."/>
            <person name="Riley R."/>
            <person name="Ohm R."/>
            <person name="Sun H."/>
            <person name="Tunlid A."/>
            <person name="Henrissat B."/>
            <person name="Grigoriev I.V."/>
            <person name="Hibbett D.S."/>
            <person name="Martin F."/>
        </authorList>
    </citation>
    <scope>NUCLEOTIDE SEQUENCE [LARGE SCALE GENOMIC DNA]</scope>
    <source>
        <strain evidence="10">Zn</strain>
    </source>
</reference>
<feature type="region of interest" description="Disordered" evidence="6">
    <location>
        <begin position="1"/>
        <end position="34"/>
    </location>
</feature>
<evidence type="ECO:0000259" key="8">
    <source>
        <dbReference type="SMART" id="SM00906"/>
    </source>
</evidence>
<evidence type="ECO:0000256" key="2">
    <source>
        <dbReference type="ARBA" id="ARBA00023015"/>
    </source>
</evidence>
<keyword evidence="7" id="KW-0472">Membrane</keyword>
<reference evidence="9 10" key="1">
    <citation type="submission" date="2014-04" db="EMBL/GenBank/DDBJ databases">
        <authorList>
            <consortium name="DOE Joint Genome Institute"/>
            <person name="Kuo A."/>
            <person name="Martino E."/>
            <person name="Perotto S."/>
            <person name="Kohler A."/>
            <person name="Nagy L.G."/>
            <person name="Floudas D."/>
            <person name="Copeland A."/>
            <person name="Barry K.W."/>
            <person name="Cichocki N."/>
            <person name="Veneault-Fourrey C."/>
            <person name="LaButti K."/>
            <person name="Lindquist E.A."/>
            <person name="Lipzen A."/>
            <person name="Lundell T."/>
            <person name="Morin E."/>
            <person name="Murat C."/>
            <person name="Sun H."/>
            <person name="Tunlid A."/>
            <person name="Henrissat B."/>
            <person name="Grigoriev I.V."/>
            <person name="Hibbett D.S."/>
            <person name="Martin F."/>
            <person name="Nordberg H.P."/>
            <person name="Cantor M.N."/>
            <person name="Hua S.X."/>
        </authorList>
    </citation>
    <scope>NUCLEOTIDE SEQUENCE [LARGE SCALE GENOMIC DNA]</scope>
    <source>
        <strain evidence="9 10">Zn</strain>
    </source>
</reference>
<keyword evidence="5" id="KW-0539">Nucleus</keyword>
<evidence type="ECO:0000256" key="7">
    <source>
        <dbReference type="SAM" id="Phobius"/>
    </source>
</evidence>
<evidence type="ECO:0000256" key="3">
    <source>
        <dbReference type="ARBA" id="ARBA00023125"/>
    </source>
</evidence>